<protein>
    <submittedName>
        <fullName evidence="1">Uncharacterized protein</fullName>
    </submittedName>
</protein>
<name>A0A8X8WX70_SALSN</name>
<dbReference type="OrthoDB" id="10301051at2759"/>
<evidence type="ECO:0000313" key="2">
    <source>
        <dbReference type="Proteomes" id="UP000298416"/>
    </source>
</evidence>
<dbReference type="Proteomes" id="UP000298416">
    <property type="component" value="Unassembled WGS sequence"/>
</dbReference>
<organism evidence="1">
    <name type="scientific">Salvia splendens</name>
    <name type="common">Scarlet sage</name>
    <dbReference type="NCBI Taxonomy" id="180675"/>
    <lineage>
        <taxon>Eukaryota</taxon>
        <taxon>Viridiplantae</taxon>
        <taxon>Streptophyta</taxon>
        <taxon>Embryophyta</taxon>
        <taxon>Tracheophyta</taxon>
        <taxon>Spermatophyta</taxon>
        <taxon>Magnoliopsida</taxon>
        <taxon>eudicotyledons</taxon>
        <taxon>Gunneridae</taxon>
        <taxon>Pentapetalae</taxon>
        <taxon>asterids</taxon>
        <taxon>lamiids</taxon>
        <taxon>Lamiales</taxon>
        <taxon>Lamiaceae</taxon>
        <taxon>Nepetoideae</taxon>
        <taxon>Mentheae</taxon>
        <taxon>Salviinae</taxon>
        <taxon>Salvia</taxon>
        <taxon>Salvia subgen. Calosphace</taxon>
        <taxon>core Calosphace</taxon>
    </lineage>
</organism>
<dbReference type="EMBL" id="PNBA02000014">
    <property type="protein sequence ID" value="KAG6401859.1"/>
    <property type="molecule type" value="Genomic_DNA"/>
</dbReference>
<reference evidence="1" key="2">
    <citation type="submission" date="2020-08" db="EMBL/GenBank/DDBJ databases">
        <title>Plant Genome Project.</title>
        <authorList>
            <person name="Zhang R.-G."/>
        </authorList>
    </citation>
    <scope>NUCLEOTIDE SEQUENCE</scope>
    <source>
        <strain evidence="1">Huo1</strain>
        <tissue evidence="1">Leaf</tissue>
    </source>
</reference>
<keyword evidence="2" id="KW-1185">Reference proteome</keyword>
<evidence type="ECO:0000313" key="1">
    <source>
        <dbReference type="EMBL" id="KAG6401859.1"/>
    </source>
</evidence>
<sequence>MVGCKISKISTDRAMFRRIRLRPLVLQQIAAMRTWRLPARSPKDASSKKRLLLEEKHLENNSVVVATVIGNTYGLKVSTKPKLHPQLEDGHDDDQHRMIARGSPSFRIFFEDAARDVHLHQFGQDEGSKETYSKEEEGSVQKKVRRERNMKRHIKNVILRKRFVKNLNVKGRTYNHPSQ</sequence>
<gene>
    <name evidence="1" type="ORF">SASPL_138727</name>
</gene>
<dbReference type="AlphaFoldDB" id="A0A8X8WX70"/>
<accession>A0A8X8WX70</accession>
<comment type="caution">
    <text evidence="1">The sequence shown here is derived from an EMBL/GenBank/DDBJ whole genome shotgun (WGS) entry which is preliminary data.</text>
</comment>
<reference evidence="1" key="1">
    <citation type="submission" date="2018-01" db="EMBL/GenBank/DDBJ databases">
        <authorList>
            <person name="Mao J.F."/>
        </authorList>
    </citation>
    <scope>NUCLEOTIDE SEQUENCE</scope>
    <source>
        <strain evidence="1">Huo1</strain>
        <tissue evidence="1">Leaf</tissue>
    </source>
</reference>
<proteinExistence type="predicted"/>